<accession>A0A7H2BD94</accession>
<feature type="active site" description="Proton acceptor" evidence="3">
    <location>
        <position position="339"/>
    </location>
</feature>
<dbReference type="GO" id="GO:0005886">
    <property type="term" value="C:plasma membrane"/>
    <property type="evidence" value="ECO:0007669"/>
    <property type="project" value="TreeGrafter"/>
</dbReference>
<evidence type="ECO:0000256" key="3">
    <source>
        <dbReference type="PIRSR" id="PIRSR630664-50"/>
    </source>
</evidence>
<evidence type="ECO:0000313" key="6">
    <source>
        <dbReference type="EMBL" id="QNV37640.1"/>
    </source>
</evidence>
<evidence type="ECO:0000256" key="2">
    <source>
        <dbReference type="ARBA" id="ARBA00023002"/>
    </source>
</evidence>
<dbReference type="Gene3D" id="3.50.50.60">
    <property type="entry name" value="FAD/NAD(P)-binding domain"/>
    <property type="match status" value="1"/>
</dbReference>
<dbReference type="SUPFAM" id="SSF51905">
    <property type="entry name" value="FAD/NAD(P)-binding domain"/>
    <property type="match status" value="1"/>
</dbReference>
<dbReference type="PANTHER" id="PTHR11632:SF53">
    <property type="entry name" value="SUCCINATE DEHYDROGENASE FLAVOPROTEIN SUBUNIT"/>
    <property type="match status" value="1"/>
</dbReference>
<dbReference type="AlphaFoldDB" id="A0A7H2BD94"/>
<dbReference type="NCBIfam" id="TIGR01811">
    <property type="entry name" value="sdhA_Bsu"/>
    <property type="match status" value="1"/>
</dbReference>
<dbReference type="GO" id="GO:0009055">
    <property type="term" value="F:electron transfer activity"/>
    <property type="evidence" value="ECO:0007669"/>
    <property type="project" value="TreeGrafter"/>
</dbReference>
<dbReference type="GO" id="GO:0050660">
    <property type="term" value="F:flavin adenine dinucleotide binding"/>
    <property type="evidence" value="ECO:0007669"/>
    <property type="project" value="TreeGrafter"/>
</dbReference>
<dbReference type="GeneID" id="96624692"/>
<dbReference type="GO" id="GO:0000104">
    <property type="term" value="F:succinate dehydrogenase activity"/>
    <property type="evidence" value="ECO:0007669"/>
    <property type="project" value="TreeGrafter"/>
</dbReference>
<dbReference type="InterPro" id="IPR037099">
    <property type="entry name" value="Fum_R/Succ_DH_flav-like_C_sf"/>
</dbReference>
<organism evidence="6 7">
    <name type="scientific">Rothia terrae</name>
    <dbReference type="NCBI Taxonomy" id="396015"/>
    <lineage>
        <taxon>Bacteria</taxon>
        <taxon>Bacillati</taxon>
        <taxon>Actinomycetota</taxon>
        <taxon>Actinomycetes</taxon>
        <taxon>Micrococcales</taxon>
        <taxon>Micrococcaceae</taxon>
        <taxon>Rothia</taxon>
    </lineage>
</organism>
<dbReference type="Pfam" id="PF00890">
    <property type="entry name" value="FAD_binding_2"/>
    <property type="match status" value="1"/>
</dbReference>
<dbReference type="SUPFAM" id="SSF46977">
    <property type="entry name" value="Succinate dehydrogenase/fumarate reductase flavoprotein C-terminal domain"/>
    <property type="match status" value="1"/>
</dbReference>
<dbReference type="Proteomes" id="UP000516404">
    <property type="component" value="Chromosome"/>
</dbReference>
<dbReference type="NCBIfam" id="NF005749">
    <property type="entry name" value="PRK07573.1"/>
    <property type="match status" value="1"/>
</dbReference>
<evidence type="ECO:0000259" key="4">
    <source>
        <dbReference type="Pfam" id="PF00890"/>
    </source>
</evidence>
<dbReference type="Gene3D" id="3.90.700.10">
    <property type="entry name" value="Succinate dehydrogenase/fumarate reductase flavoprotein, catalytic domain"/>
    <property type="match status" value="1"/>
</dbReference>
<dbReference type="SUPFAM" id="SSF56425">
    <property type="entry name" value="Succinate dehydrogenase/fumarate reductase flavoprotein, catalytic domain"/>
    <property type="match status" value="1"/>
</dbReference>
<dbReference type="KEGG" id="rter:IDM49_10625"/>
<proteinExistence type="predicted"/>
<dbReference type="GO" id="GO:0033765">
    <property type="term" value="F:steroid dehydrogenase activity, acting on the CH-CH group of donors"/>
    <property type="evidence" value="ECO:0007669"/>
    <property type="project" value="UniProtKB-ARBA"/>
</dbReference>
<dbReference type="Pfam" id="PF02910">
    <property type="entry name" value="Succ_DH_flav_C"/>
    <property type="match status" value="1"/>
</dbReference>
<dbReference type="InterPro" id="IPR011280">
    <property type="entry name" value="Succ_DH/Fum_Rdt_flav_su"/>
</dbReference>
<dbReference type="RefSeq" id="WP_190724485.1">
    <property type="nucleotide sequence ID" value="NZ_CP061539.1"/>
</dbReference>
<sequence length="646" mass="71938">MTDIKITYGDDISGNVPEGDPSTAWERRRDDYKLVSPLNRRKFKVIVVGTGLAGAGCAAALGELGYQVSNYTFHDSSRRAHSVAAQGGINAARARKVDNDSIHRFVKDTVKGGDFRGREADAFRLAEESVRVIDHMNGIGAPFAREYGGELTTRSFGGVQVSRTYYTRGQTGQQLQVSAHRALQRQVAAGTVTLHTYSEMLDLIVKDGRAVGIVSRNLRTGEITAETAHAVVLVTGGYGNVFHKSTLAKNSNCTAAWRAHRRGAYFASPAYIQFHPTALPISNKFQSKTTLMSESLRNDGRIWVPKKAGDDRPANEVPEDERDYYLERKYPAFANLTPRDIASRAAREQIESGHGVGPLKNSVYLDFRDAKARLGVKVLDERYGNLFEMYQDATGEDPHEVPMRIAPGAHFAMGGLWSDYDQMTSIPGLFVGGEAGWGYHGANRLGANSLLSACVDGWFTLPYSVPNYLADHLGTAPLDVQDAAVQETLREVRDRVQRLVNIKGKTPTDHFHARLGEILYEGCGVSRNEAKLTRAIEQIRELREEFYLDLFVPGTGETYNQELERAGRVEDYLYLAELMCVDALDRKESAGAHFREEYQTEEGEAQRNDNDWCFVSAWEEGANGEHIRHAEPLNFEIIKLQTRNYK</sequence>
<dbReference type="PANTHER" id="PTHR11632">
    <property type="entry name" value="SUCCINATE DEHYDROGENASE 2 FLAVOPROTEIN SUBUNIT"/>
    <property type="match status" value="1"/>
</dbReference>
<feature type="domain" description="Fumarate reductase/succinate dehydrogenase flavoprotein-like C-terminal" evidence="5">
    <location>
        <begin position="512"/>
        <end position="645"/>
    </location>
</feature>
<dbReference type="InterPro" id="IPR030664">
    <property type="entry name" value="SdhA/FrdA/AprA"/>
</dbReference>
<gene>
    <name evidence="6" type="ORF">IDM49_10625</name>
</gene>
<keyword evidence="2" id="KW-0560">Oxidoreductase</keyword>
<feature type="domain" description="FAD-dependent oxidoreductase 2 FAD-binding" evidence="4">
    <location>
        <begin position="45"/>
        <end position="450"/>
    </location>
</feature>
<dbReference type="InterPro" id="IPR036188">
    <property type="entry name" value="FAD/NAD-bd_sf"/>
</dbReference>
<name>A0A7H2BD94_9MICC</name>
<dbReference type="InterPro" id="IPR003953">
    <property type="entry name" value="FAD-dep_OxRdtase_2_FAD-bd"/>
</dbReference>
<reference evidence="6 7" key="1">
    <citation type="submission" date="2020-09" db="EMBL/GenBank/DDBJ databases">
        <title>Investigation of environmental microbes.</title>
        <authorList>
            <person name="Ou Y."/>
            <person name="Kang Q."/>
        </authorList>
    </citation>
    <scope>NUCLEOTIDE SEQUENCE [LARGE SCALE GENOMIC DNA]</scope>
    <source>
        <strain evidence="6 7">KJZ-14</strain>
    </source>
</reference>
<dbReference type="Gene3D" id="1.20.58.100">
    <property type="entry name" value="Fumarate reductase/succinate dehydrogenase flavoprotein-like, C-terminal domain"/>
    <property type="match status" value="1"/>
</dbReference>
<dbReference type="InterPro" id="IPR015939">
    <property type="entry name" value="Fum_Rdtase/Succ_DH_flav-like_C"/>
</dbReference>
<dbReference type="InterPro" id="IPR027477">
    <property type="entry name" value="Succ_DH/fumarate_Rdtase_cat_sf"/>
</dbReference>
<dbReference type="EMBL" id="CP061539">
    <property type="protein sequence ID" value="QNV37640.1"/>
    <property type="molecule type" value="Genomic_DNA"/>
</dbReference>
<dbReference type="GO" id="GO:0009061">
    <property type="term" value="P:anaerobic respiration"/>
    <property type="evidence" value="ECO:0007669"/>
    <property type="project" value="TreeGrafter"/>
</dbReference>
<protein>
    <submittedName>
        <fullName evidence="6">Fumarate reductase/succinate dehydrogenase flavoprotein subunit</fullName>
    </submittedName>
</protein>
<keyword evidence="7" id="KW-1185">Reference proteome</keyword>
<dbReference type="FunFam" id="1.20.58.100:FF:000003">
    <property type="entry name" value="Succinate dehydrogenase flavoprotein subunit"/>
    <property type="match status" value="1"/>
</dbReference>
<evidence type="ECO:0000256" key="1">
    <source>
        <dbReference type="ARBA" id="ARBA00022630"/>
    </source>
</evidence>
<keyword evidence="1" id="KW-0285">Flavoprotein</keyword>
<evidence type="ECO:0000313" key="7">
    <source>
        <dbReference type="Proteomes" id="UP000516404"/>
    </source>
</evidence>
<evidence type="ECO:0000259" key="5">
    <source>
        <dbReference type="Pfam" id="PF02910"/>
    </source>
</evidence>